<dbReference type="Proteomes" id="UP000450012">
    <property type="component" value="Unassembled WGS sequence"/>
</dbReference>
<keyword evidence="1" id="KW-0732">Signal</keyword>
<feature type="signal peptide" evidence="1">
    <location>
        <begin position="1"/>
        <end position="20"/>
    </location>
</feature>
<dbReference type="AlphaFoldDB" id="A0A7X4KFG0"/>
<protein>
    <submittedName>
        <fullName evidence="2">Uncharacterized protein</fullName>
    </submittedName>
</protein>
<evidence type="ECO:0000313" key="3">
    <source>
        <dbReference type="Proteomes" id="UP000450012"/>
    </source>
</evidence>
<keyword evidence="3" id="KW-1185">Reference proteome</keyword>
<dbReference type="EMBL" id="WWCK01000010">
    <property type="protein sequence ID" value="MYM70433.1"/>
    <property type="molecule type" value="Genomic_DNA"/>
</dbReference>
<reference evidence="2 3" key="1">
    <citation type="submission" date="2019-12" db="EMBL/GenBank/DDBJ databases">
        <title>Novel species isolated from a subtropical stream in China.</title>
        <authorList>
            <person name="Lu H."/>
        </authorList>
    </citation>
    <scope>NUCLEOTIDE SEQUENCE [LARGE SCALE GENOMIC DNA]</scope>
    <source>
        <strain evidence="2 3">FT55W</strain>
    </source>
</reference>
<comment type="caution">
    <text evidence="2">The sequence shown here is derived from an EMBL/GenBank/DDBJ whole genome shotgun (WGS) entry which is preliminary data.</text>
</comment>
<proteinExistence type="predicted"/>
<evidence type="ECO:0000313" key="2">
    <source>
        <dbReference type="EMBL" id="MYM70433.1"/>
    </source>
</evidence>
<accession>A0A7X4KFG0</accession>
<sequence length="171" mass="18223">MYSTLFAVSMLASLSSMAIAGSPDGLQLVMVGTAKAAAQKPALDAFFKRYNPGTTDADCEDTQLNINSVYAEPGKAGISPELAIAATTDKKQRAALGKLMSKFRDKTHDRGFDGALVYDVQNDKILLYGISAMSSIKQYVSVLPLSDLQNPKKANLAVCHALVQLPVLAEP</sequence>
<gene>
    <name evidence="2" type="ORF">GTP45_27025</name>
</gene>
<feature type="chain" id="PRO_5030878684" evidence="1">
    <location>
        <begin position="21"/>
        <end position="171"/>
    </location>
</feature>
<dbReference type="RefSeq" id="WP_161016937.1">
    <property type="nucleotide sequence ID" value="NZ_WWCK01000010.1"/>
</dbReference>
<name>A0A7X4KFG0_9BURK</name>
<evidence type="ECO:0000256" key="1">
    <source>
        <dbReference type="SAM" id="SignalP"/>
    </source>
</evidence>
<organism evidence="2 3">
    <name type="scientific">Duganella rivi</name>
    <dbReference type="NCBI Taxonomy" id="2666083"/>
    <lineage>
        <taxon>Bacteria</taxon>
        <taxon>Pseudomonadati</taxon>
        <taxon>Pseudomonadota</taxon>
        <taxon>Betaproteobacteria</taxon>
        <taxon>Burkholderiales</taxon>
        <taxon>Oxalobacteraceae</taxon>
        <taxon>Telluria group</taxon>
        <taxon>Duganella</taxon>
    </lineage>
</organism>